<keyword evidence="6 10" id="KW-0406">Ion transport</keyword>
<feature type="region of interest" description="Disordered" evidence="11">
    <location>
        <begin position="193"/>
        <end position="221"/>
    </location>
</feature>
<evidence type="ECO:0000256" key="2">
    <source>
        <dbReference type="ARBA" id="ARBA00004170"/>
    </source>
</evidence>
<dbReference type="NCBIfam" id="TIGR01146">
    <property type="entry name" value="ATPsyn_F1gamma"/>
    <property type="match status" value="1"/>
</dbReference>
<keyword evidence="9 10" id="KW-0066">ATP synthesis</keyword>
<dbReference type="GO" id="GO:0045259">
    <property type="term" value="C:proton-transporting ATP synthase complex"/>
    <property type="evidence" value="ECO:0007669"/>
    <property type="project" value="UniProtKB-KW"/>
</dbReference>
<feature type="compositionally biased region" description="Acidic residues" evidence="11">
    <location>
        <begin position="206"/>
        <end position="221"/>
    </location>
</feature>
<name>A0A4R6M373_9FIRM</name>
<dbReference type="HAMAP" id="MF_00815">
    <property type="entry name" value="ATP_synth_gamma_bact"/>
    <property type="match status" value="1"/>
</dbReference>
<dbReference type="GO" id="GO:0005886">
    <property type="term" value="C:plasma membrane"/>
    <property type="evidence" value="ECO:0007669"/>
    <property type="project" value="UniProtKB-SubCell"/>
</dbReference>
<dbReference type="InterPro" id="IPR035968">
    <property type="entry name" value="ATP_synth_F1_ATPase_gsu"/>
</dbReference>
<dbReference type="RefSeq" id="WP_133513525.1">
    <property type="nucleotide sequence ID" value="NZ_SNWX01000001.1"/>
</dbReference>
<accession>A0A4R6M373</accession>
<dbReference type="PANTHER" id="PTHR11693:SF22">
    <property type="entry name" value="ATP SYNTHASE SUBUNIT GAMMA, MITOCHONDRIAL"/>
    <property type="match status" value="1"/>
</dbReference>
<dbReference type="PROSITE" id="PS00153">
    <property type="entry name" value="ATPASE_GAMMA"/>
    <property type="match status" value="1"/>
</dbReference>
<comment type="subunit">
    <text evidence="10">F-type ATPases have 2 components, CF(1) - the catalytic core - and CF(0) - the membrane proton channel. CF(1) has five subunits: alpha(3), beta(3), gamma(1), delta(1), epsilon(1). CF(0) has three main subunits: a, b and c.</text>
</comment>
<keyword evidence="10" id="KW-1003">Cell membrane</keyword>
<dbReference type="PRINTS" id="PR00126">
    <property type="entry name" value="ATPASEGAMMA"/>
</dbReference>
<dbReference type="SUPFAM" id="SSF52943">
    <property type="entry name" value="ATP synthase (F1-ATPase), gamma subunit"/>
    <property type="match status" value="1"/>
</dbReference>
<evidence type="ECO:0000313" key="13">
    <source>
        <dbReference type="Proteomes" id="UP000295064"/>
    </source>
</evidence>
<evidence type="ECO:0000313" key="12">
    <source>
        <dbReference type="EMBL" id="TDO95085.1"/>
    </source>
</evidence>
<feature type="compositionally biased region" description="Basic and acidic residues" evidence="11">
    <location>
        <begin position="193"/>
        <end position="205"/>
    </location>
</feature>
<dbReference type="GO" id="GO:0005524">
    <property type="term" value="F:ATP binding"/>
    <property type="evidence" value="ECO:0007669"/>
    <property type="project" value="UniProtKB-UniRule"/>
</dbReference>
<organism evidence="12 13">
    <name type="scientific">Halanaerobium saccharolyticum</name>
    <dbReference type="NCBI Taxonomy" id="43595"/>
    <lineage>
        <taxon>Bacteria</taxon>
        <taxon>Bacillati</taxon>
        <taxon>Bacillota</taxon>
        <taxon>Clostridia</taxon>
        <taxon>Halanaerobiales</taxon>
        <taxon>Halanaerobiaceae</taxon>
        <taxon>Halanaerobium</taxon>
    </lineage>
</organism>
<evidence type="ECO:0000256" key="7">
    <source>
        <dbReference type="ARBA" id="ARBA00023136"/>
    </source>
</evidence>
<comment type="caution">
    <text evidence="12">The sequence shown here is derived from an EMBL/GenBank/DDBJ whole genome shotgun (WGS) entry which is preliminary data.</text>
</comment>
<dbReference type="GO" id="GO:0046933">
    <property type="term" value="F:proton-transporting ATP synthase activity, rotational mechanism"/>
    <property type="evidence" value="ECO:0007669"/>
    <property type="project" value="UniProtKB-UniRule"/>
</dbReference>
<evidence type="ECO:0000256" key="5">
    <source>
        <dbReference type="ARBA" id="ARBA00022781"/>
    </source>
</evidence>
<dbReference type="GO" id="GO:0042777">
    <property type="term" value="P:proton motive force-driven plasma membrane ATP synthesis"/>
    <property type="evidence" value="ECO:0007669"/>
    <property type="project" value="UniProtKB-UniRule"/>
</dbReference>
<comment type="subcellular location">
    <subcellularLocation>
        <location evidence="10">Cell membrane</location>
        <topology evidence="10">Peripheral membrane protein</topology>
    </subcellularLocation>
    <subcellularLocation>
        <location evidence="2">Membrane</location>
        <topology evidence="2">Peripheral membrane protein</topology>
    </subcellularLocation>
</comment>
<evidence type="ECO:0000256" key="3">
    <source>
        <dbReference type="ARBA" id="ARBA00007681"/>
    </source>
</evidence>
<comment type="similarity">
    <text evidence="3 10">Belongs to the ATPase gamma chain family.</text>
</comment>
<dbReference type="OrthoDB" id="9812769at2"/>
<evidence type="ECO:0000256" key="10">
    <source>
        <dbReference type="HAMAP-Rule" id="MF_00815"/>
    </source>
</evidence>
<dbReference type="Gene3D" id="3.40.1380.10">
    <property type="match status" value="1"/>
</dbReference>
<dbReference type="AlphaFoldDB" id="A0A4R6M373"/>
<evidence type="ECO:0000256" key="8">
    <source>
        <dbReference type="ARBA" id="ARBA00023196"/>
    </source>
</evidence>
<dbReference type="InterPro" id="IPR000131">
    <property type="entry name" value="ATP_synth_F1_gsu"/>
</dbReference>
<dbReference type="Pfam" id="PF00231">
    <property type="entry name" value="ATP-synt"/>
    <property type="match status" value="1"/>
</dbReference>
<comment type="function">
    <text evidence="1 10">Produces ATP from ADP in the presence of a proton gradient across the membrane. The gamma chain is believed to be important in regulating ATPase activity and the flow of protons through the CF(0) complex.</text>
</comment>
<evidence type="ECO:0000256" key="1">
    <source>
        <dbReference type="ARBA" id="ARBA00003456"/>
    </source>
</evidence>
<dbReference type="EMBL" id="SNWX01000001">
    <property type="protein sequence ID" value="TDO95085.1"/>
    <property type="molecule type" value="Genomic_DNA"/>
</dbReference>
<sequence>MQNMRDIQRRIGSVKNTQKITRAMKMVAAAKLKNAQNRAEDARPFFNKTVEVLRGVFTRTKEAAHPLLAEREGGRHLVIVITGDRGLCGAYNHKVIDLAEEIVETEEEVSLMVLGRKARDYFRRLDTDIMAEYVQLDDYPGYGFANNLADEIIHHFEAEDVNKVSMIYTHFNSAISQSVKNMQLLPVEKFAEEAEKPETEQKEPVEAEMDAETDAETVEEEGEKKYVDYIFEPSPAEVFDNILPQYLINVIYSALLESKASEFGARMTAMDSATENASEMIDDLTLKYNRARQAEITKEITEIVGGAEALK</sequence>
<gene>
    <name evidence="10" type="primary">atpG</name>
    <name evidence="12" type="ORF">DFR79_10184</name>
</gene>
<evidence type="ECO:0000256" key="11">
    <source>
        <dbReference type="SAM" id="MobiDB-lite"/>
    </source>
</evidence>
<keyword evidence="4 10" id="KW-0813">Transport</keyword>
<keyword evidence="7 10" id="KW-0472">Membrane</keyword>
<dbReference type="Gene3D" id="1.10.287.80">
    <property type="entry name" value="ATP synthase, gamma subunit, helix hairpin domain"/>
    <property type="match status" value="1"/>
</dbReference>
<dbReference type="InterPro" id="IPR023632">
    <property type="entry name" value="ATP_synth_F1_gsu_CS"/>
</dbReference>
<evidence type="ECO:0000256" key="4">
    <source>
        <dbReference type="ARBA" id="ARBA00022448"/>
    </source>
</evidence>
<protein>
    <recommendedName>
        <fullName evidence="10">ATP synthase gamma chain</fullName>
    </recommendedName>
    <alternativeName>
        <fullName evidence="10">ATP synthase F1 sector gamma subunit</fullName>
    </alternativeName>
    <alternativeName>
        <fullName evidence="10">F-ATPase gamma subunit</fullName>
    </alternativeName>
</protein>
<keyword evidence="5 10" id="KW-0375">Hydrogen ion transport</keyword>
<proteinExistence type="inferred from homology"/>
<dbReference type="FunFam" id="1.10.287.80:FF:000001">
    <property type="entry name" value="ATP synthase gamma chain"/>
    <property type="match status" value="1"/>
</dbReference>
<reference evidence="12 13" key="1">
    <citation type="submission" date="2019-03" db="EMBL/GenBank/DDBJ databases">
        <title>Subsurface microbial communities from deep shales in Ohio and West Virginia, USA.</title>
        <authorList>
            <person name="Wrighton K."/>
        </authorList>
    </citation>
    <scope>NUCLEOTIDE SEQUENCE [LARGE SCALE GENOMIC DNA]</scope>
    <source>
        <strain evidence="12 13">MA284_T2</strain>
    </source>
</reference>
<keyword evidence="8 10" id="KW-0139">CF(1)</keyword>
<evidence type="ECO:0000256" key="9">
    <source>
        <dbReference type="ARBA" id="ARBA00023310"/>
    </source>
</evidence>
<dbReference type="CDD" id="cd12151">
    <property type="entry name" value="F1-ATPase_gamma"/>
    <property type="match status" value="1"/>
</dbReference>
<dbReference type="Proteomes" id="UP000295064">
    <property type="component" value="Unassembled WGS sequence"/>
</dbReference>
<evidence type="ECO:0000256" key="6">
    <source>
        <dbReference type="ARBA" id="ARBA00023065"/>
    </source>
</evidence>
<dbReference type="PANTHER" id="PTHR11693">
    <property type="entry name" value="ATP SYNTHASE GAMMA CHAIN"/>
    <property type="match status" value="1"/>
</dbReference>